<dbReference type="Pfam" id="PF06979">
    <property type="entry name" value="TMEM70"/>
    <property type="match status" value="1"/>
</dbReference>
<organism evidence="3 4">
    <name type="scientific">Magallana gigas</name>
    <name type="common">Pacific oyster</name>
    <name type="synonym">Crassostrea gigas</name>
    <dbReference type="NCBI Taxonomy" id="29159"/>
    <lineage>
        <taxon>Eukaryota</taxon>
        <taxon>Metazoa</taxon>
        <taxon>Spiralia</taxon>
        <taxon>Lophotrochozoa</taxon>
        <taxon>Mollusca</taxon>
        <taxon>Bivalvia</taxon>
        <taxon>Autobranchia</taxon>
        <taxon>Pteriomorphia</taxon>
        <taxon>Ostreida</taxon>
        <taxon>Ostreoidea</taxon>
        <taxon>Ostreidae</taxon>
        <taxon>Magallana</taxon>
    </lineage>
</organism>
<evidence type="ECO:0000256" key="1">
    <source>
        <dbReference type="ARBA" id="ARBA00005280"/>
    </source>
</evidence>
<evidence type="ECO:0000313" key="3">
    <source>
        <dbReference type="EnsemblMetazoa" id="G20141.1:cds"/>
    </source>
</evidence>
<keyword evidence="2" id="KW-1133">Transmembrane helix</keyword>
<proteinExistence type="inferred from homology"/>
<comment type="similarity">
    <text evidence="1">Belongs to the TMEM70 family.</text>
</comment>
<dbReference type="InterPro" id="IPR045325">
    <property type="entry name" value="TMEM70/TMEM186/TMEM223"/>
</dbReference>
<name>A0A8W8JMU7_MAGGI</name>
<feature type="transmembrane region" description="Helical" evidence="2">
    <location>
        <begin position="134"/>
        <end position="159"/>
    </location>
</feature>
<dbReference type="EnsemblMetazoa" id="G20141.1">
    <property type="protein sequence ID" value="G20141.1:cds"/>
    <property type="gene ID" value="G20141"/>
</dbReference>
<dbReference type="GO" id="GO:0031966">
    <property type="term" value="C:mitochondrial membrane"/>
    <property type="evidence" value="ECO:0007669"/>
    <property type="project" value="TreeGrafter"/>
</dbReference>
<evidence type="ECO:0000313" key="4">
    <source>
        <dbReference type="Proteomes" id="UP000005408"/>
    </source>
</evidence>
<dbReference type="GO" id="GO:0033615">
    <property type="term" value="P:mitochondrial proton-transporting ATP synthase complex assembly"/>
    <property type="evidence" value="ECO:0007669"/>
    <property type="project" value="TreeGrafter"/>
</dbReference>
<accession>A0A8W8JMU7</accession>
<keyword evidence="4" id="KW-1185">Reference proteome</keyword>
<keyword evidence="2" id="KW-0472">Membrane</keyword>
<keyword evidence="2" id="KW-0812">Transmembrane</keyword>
<evidence type="ECO:0008006" key="5">
    <source>
        <dbReference type="Google" id="ProtNLM"/>
    </source>
</evidence>
<evidence type="ECO:0000256" key="2">
    <source>
        <dbReference type="SAM" id="Phobius"/>
    </source>
</evidence>
<dbReference type="AlphaFoldDB" id="A0A8W8JMU7"/>
<reference evidence="3" key="1">
    <citation type="submission" date="2022-08" db="UniProtKB">
        <authorList>
            <consortium name="EnsemblMetazoa"/>
        </authorList>
    </citation>
    <scope>IDENTIFICATION</scope>
    <source>
        <strain evidence="3">05x7-T-G4-1.051#20</strain>
    </source>
</reference>
<dbReference type="Proteomes" id="UP000005408">
    <property type="component" value="Unassembled WGS sequence"/>
</dbReference>
<sequence>MNRSFCFWSRSSHAKLQKGLVSLPWSLCVRTNTIQPSRRLSGWTVNGKVSPGHNPWQSPCCALSLHGCRPVSTKAEKHEDSGLLLNDPKKGKLVYYGPFGSRVRGLKILSISSSMTCMSLFPFLVMRAEKLPPFFQGLCGLVAGFFIFLQPVIIHWLVYRYVIALYYDRQTKTFTATTMTFIGTKKDMKFTKNDIEKIEVPTLFERVRVKGRPLYMENDFFLDIDAFRIIMNYDNSDKYR</sequence>
<feature type="transmembrane region" description="Helical" evidence="2">
    <location>
        <begin position="108"/>
        <end position="128"/>
    </location>
</feature>
<dbReference type="PANTHER" id="PTHR13281">
    <property type="entry name" value="TRANSMEMBRANE PROTEIN 70, MITOCHONDRIAL"/>
    <property type="match status" value="1"/>
</dbReference>
<dbReference type="InterPro" id="IPR009724">
    <property type="entry name" value="TMEM70"/>
</dbReference>
<dbReference type="PANTHER" id="PTHR13281:SF0">
    <property type="entry name" value="TRANSMEMBRANE PROTEIN 70, MITOCHONDRIAL"/>
    <property type="match status" value="1"/>
</dbReference>
<protein>
    <recommendedName>
        <fullName evidence="5">Transmembrane protein 70-like protein, mitochondrial</fullName>
    </recommendedName>
</protein>